<evidence type="ECO:0000256" key="5">
    <source>
        <dbReference type="HAMAP-Rule" id="MF_00299"/>
    </source>
</evidence>
<dbReference type="NCBIfam" id="NF002014">
    <property type="entry name" value="PRK00819.1-4"/>
    <property type="match status" value="1"/>
</dbReference>
<proteinExistence type="inferred from homology"/>
<dbReference type="Pfam" id="PF01885">
    <property type="entry name" value="PTS_2-RNA"/>
    <property type="match status" value="1"/>
</dbReference>
<evidence type="ECO:0000313" key="7">
    <source>
        <dbReference type="Proteomes" id="UP000488936"/>
    </source>
</evidence>
<dbReference type="RefSeq" id="WP_155036406.1">
    <property type="nucleotide sequence ID" value="NZ_JBHTIG010000029.1"/>
</dbReference>
<evidence type="ECO:0000256" key="2">
    <source>
        <dbReference type="ARBA" id="ARBA00022679"/>
    </source>
</evidence>
<dbReference type="EC" id="2.7.1.-" evidence="5"/>
<protein>
    <recommendedName>
        <fullName evidence="5">Probable RNA 2'-phosphotransferase</fullName>
        <ecNumber evidence="5">2.7.1.-</ecNumber>
    </recommendedName>
</protein>
<dbReference type="InterPro" id="IPR042080">
    <property type="entry name" value="RNA_2'-PTrans_N"/>
</dbReference>
<comment type="caution">
    <text evidence="6">The sequence shown here is derived from an EMBL/GenBank/DDBJ whole genome shotgun (WGS) entry which is preliminary data.</text>
</comment>
<sequence length="180" mass="20825">MEKAKQNQLGKFVSLVLRHQPETIGLFLDKEGWADINELISKSARKGMSFTREELDYIVENNDKKRYAYNSDQTRIRANQGHSIAVDLQLMEKRPPEFLYHGTTVRFVESIRKKGILKMQRQQVHLSPNMQVAVQVGARRGEVFVFTVKAGEMYADGLVFFESDNGVWLTDFIDCKYLMD</sequence>
<comment type="function">
    <text evidence="4 5">Removes the 2'-phosphate from RNA via an intermediate in which the phosphate is ADP-ribosylated by NAD followed by a presumed transesterification to release the RNA and generate ADP-ribose 1''-2''-cyclic phosphate (APPR&gt;P). May function as an ADP-ribosylase.</text>
</comment>
<dbReference type="Proteomes" id="UP000488936">
    <property type="component" value="Unassembled WGS sequence"/>
</dbReference>
<evidence type="ECO:0000256" key="3">
    <source>
        <dbReference type="ARBA" id="ARBA00023027"/>
    </source>
</evidence>
<dbReference type="AlphaFoldDB" id="A0A7K1GNJ5"/>
<keyword evidence="2 5" id="KW-0808">Transferase</keyword>
<dbReference type="Gene3D" id="1.10.10.970">
    <property type="entry name" value="RNA 2'-phosphotransferase, Tpt1/KptA family, N-terminal domain"/>
    <property type="match status" value="1"/>
</dbReference>
<dbReference type="HAMAP" id="MF_00299">
    <property type="entry name" value="KptA"/>
    <property type="match status" value="1"/>
</dbReference>
<evidence type="ECO:0000313" key="6">
    <source>
        <dbReference type="EMBL" id="MTH30421.1"/>
    </source>
</evidence>
<keyword evidence="3 5" id="KW-0520">NAD</keyword>
<dbReference type="SUPFAM" id="SSF56399">
    <property type="entry name" value="ADP-ribosylation"/>
    <property type="match status" value="1"/>
</dbReference>
<dbReference type="GO" id="GO:0006388">
    <property type="term" value="P:tRNA splicing, via endonucleolytic cleavage and ligation"/>
    <property type="evidence" value="ECO:0007669"/>
    <property type="project" value="UniProtKB-UniRule"/>
</dbReference>
<dbReference type="GO" id="GO:0003950">
    <property type="term" value="F:NAD+ poly-ADP-ribosyltransferase activity"/>
    <property type="evidence" value="ECO:0007669"/>
    <property type="project" value="InterPro"/>
</dbReference>
<accession>A0A7K1GNJ5</accession>
<dbReference type="InterPro" id="IPR022928">
    <property type="entry name" value="RNA_2'-PTrans_KptA"/>
</dbReference>
<dbReference type="InterPro" id="IPR042081">
    <property type="entry name" value="RNA_2'-PTrans_C"/>
</dbReference>
<reference evidence="6 7" key="1">
    <citation type="journal article" date="2006" name="Int. J. Syst. Evol. Microbiol.">
        <title>Myroides pelagicus sp. nov., isolated from seawater in Thailand.</title>
        <authorList>
            <person name="Yoon J."/>
            <person name="Maneerat S."/>
            <person name="Kawai F."/>
            <person name="Yokota A."/>
        </authorList>
    </citation>
    <scope>NUCLEOTIDE SEQUENCE [LARGE SCALE GENOMIC DNA]</scope>
    <source>
        <strain evidence="6 7">SM1T</strain>
    </source>
</reference>
<dbReference type="EMBL" id="WMJY01000026">
    <property type="protein sequence ID" value="MTH30421.1"/>
    <property type="molecule type" value="Genomic_DNA"/>
</dbReference>
<evidence type="ECO:0000256" key="1">
    <source>
        <dbReference type="ARBA" id="ARBA00009836"/>
    </source>
</evidence>
<keyword evidence="7" id="KW-1185">Reference proteome</keyword>
<dbReference type="GO" id="GO:0000215">
    <property type="term" value="F:tRNA 2'-phosphotransferase activity"/>
    <property type="evidence" value="ECO:0007669"/>
    <property type="project" value="TreeGrafter"/>
</dbReference>
<evidence type="ECO:0000256" key="4">
    <source>
        <dbReference type="ARBA" id="ARBA00025212"/>
    </source>
</evidence>
<gene>
    <name evidence="5" type="primary">kptA</name>
    <name evidence="6" type="ORF">GJV77_10990</name>
</gene>
<organism evidence="6 7">
    <name type="scientific">Myroides pelagicus</name>
    <dbReference type="NCBI Taxonomy" id="270914"/>
    <lineage>
        <taxon>Bacteria</taxon>
        <taxon>Pseudomonadati</taxon>
        <taxon>Bacteroidota</taxon>
        <taxon>Flavobacteriia</taxon>
        <taxon>Flavobacteriales</taxon>
        <taxon>Flavobacteriaceae</taxon>
        <taxon>Myroides</taxon>
    </lineage>
</organism>
<comment type="similarity">
    <text evidence="1 5">Belongs to the KptA/TPT1 family.</text>
</comment>
<dbReference type="InterPro" id="IPR002745">
    <property type="entry name" value="Ptrans_KptA/Tpt1"/>
</dbReference>
<dbReference type="Gene3D" id="3.20.170.30">
    <property type="match status" value="1"/>
</dbReference>
<dbReference type="OrthoDB" id="4537997at2"/>
<dbReference type="PANTHER" id="PTHR12684:SF2">
    <property type="entry name" value="TRNA 2'-PHOSPHOTRANSFERASE 1"/>
    <property type="match status" value="1"/>
</dbReference>
<name>A0A7K1GNJ5_9FLAO</name>
<dbReference type="PANTHER" id="PTHR12684">
    <property type="entry name" value="PUTATIVE PHOSPHOTRANSFERASE"/>
    <property type="match status" value="1"/>
</dbReference>